<protein>
    <submittedName>
        <fullName evidence="12">Cathepsin B1</fullName>
    </submittedName>
</protein>
<keyword evidence="2" id="KW-0645">Protease</keyword>
<organism evidence="12">
    <name type="scientific">Dictyocaulus viviparus</name>
    <name type="common">Bovine lungworm</name>
    <dbReference type="NCBI Taxonomy" id="29172"/>
    <lineage>
        <taxon>Eukaryota</taxon>
        <taxon>Metazoa</taxon>
        <taxon>Ecdysozoa</taxon>
        <taxon>Nematoda</taxon>
        <taxon>Chromadorea</taxon>
        <taxon>Rhabditida</taxon>
        <taxon>Rhabditina</taxon>
        <taxon>Rhabditomorpha</taxon>
        <taxon>Strongyloidea</taxon>
        <taxon>Metastrongylidae</taxon>
        <taxon>Dictyocaulus</taxon>
    </lineage>
</organism>
<gene>
    <name evidence="12" type="primary">cpb-1</name>
</gene>
<keyword evidence="8" id="KW-0325">Glycoprotein</keyword>
<dbReference type="GO" id="GO:0008234">
    <property type="term" value="F:cysteine-type peptidase activity"/>
    <property type="evidence" value="ECO:0007669"/>
    <property type="project" value="UniProtKB-KW"/>
</dbReference>
<keyword evidence="4" id="KW-0378">Hydrolase</keyword>
<feature type="chain" id="PRO_5018529958" evidence="10">
    <location>
        <begin position="18"/>
        <end position="350"/>
    </location>
</feature>
<feature type="signal peptide" evidence="10">
    <location>
        <begin position="1"/>
        <end position="17"/>
    </location>
</feature>
<evidence type="ECO:0000256" key="5">
    <source>
        <dbReference type="ARBA" id="ARBA00022807"/>
    </source>
</evidence>
<dbReference type="PROSITE" id="PS00139">
    <property type="entry name" value="THIOL_PROTEASE_CYS"/>
    <property type="match status" value="1"/>
</dbReference>
<keyword evidence="3 10" id="KW-0732">Signal</keyword>
<dbReference type="PROSITE" id="PS00639">
    <property type="entry name" value="THIOL_PROTEASE_HIS"/>
    <property type="match status" value="1"/>
</dbReference>
<dbReference type="InterPro" id="IPR025661">
    <property type="entry name" value="Pept_asp_AS"/>
</dbReference>
<name>I6QM91_DICVI</name>
<dbReference type="SUPFAM" id="SSF54001">
    <property type="entry name" value="Cysteine proteinases"/>
    <property type="match status" value="1"/>
</dbReference>
<dbReference type="SMART" id="SM00645">
    <property type="entry name" value="Pept_C1"/>
    <property type="match status" value="1"/>
</dbReference>
<comment type="function">
    <text evidence="9">Expression of the protease correlates with blood-feeding and suggests a role for the protease in blood digestion.</text>
</comment>
<dbReference type="PRINTS" id="PR00705">
    <property type="entry name" value="PAPAIN"/>
</dbReference>
<evidence type="ECO:0000256" key="4">
    <source>
        <dbReference type="ARBA" id="ARBA00022801"/>
    </source>
</evidence>
<keyword evidence="7" id="KW-1015">Disulfide bond</keyword>
<evidence type="ECO:0000256" key="3">
    <source>
        <dbReference type="ARBA" id="ARBA00022729"/>
    </source>
</evidence>
<proteinExistence type="evidence at transcript level"/>
<dbReference type="EMBL" id="JQ828981">
    <property type="protein sequence ID" value="AFM37364.1"/>
    <property type="molecule type" value="mRNA"/>
</dbReference>
<dbReference type="FunFam" id="3.90.70.10:FF:000031">
    <property type="entry name" value="Cathepsin B"/>
    <property type="match status" value="1"/>
</dbReference>
<comment type="similarity">
    <text evidence="1">Belongs to the peptidase C1 family.</text>
</comment>
<evidence type="ECO:0000256" key="9">
    <source>
        <dbReference type="ARBA" id="ARBA00057399"/>
    </source>
</evidence>
<dbReference type="PANTHER" id="PTHR12411">
    <property type="entry name" value="CYSTEINE PROTEASE FAMILY C1-RELATED"/>
    <property type="match status" value="1"/>
</dbReference>
<evidence type="ECO:0000256" key="1">
    <source>
        <dbReference type="ARBA" id="ARBA00008455"/>
    </source>
</evidence>
<dbReference type="MEROPS" id="C01.101"/>
<dbReference type="InterPro" id="IPR000169">
    <property type="entry name" value="Pept_cys_AS"/>
</dbReference>
<evidence type="ECO:0000256" key="2">
    <source>
        <dbReference type="ARBA" id="ARBA00022670"/>
    </source>
</evidence>
<dbReference type="PROSITE" id="PS00640">
    <property type="entry name" value="THIOL_PROTEASE_ASN"/>
    <property type="match status" value="1"/>
</dbReference>
<dbReference type="AlphaFoldDB" id="I6QM91"/>
<dbReference type="GO" id="GO:0006508">
    <property type="term" value="P:proteolysis"/>
    <property type="evidence" value="ECO:0007669"/>
    <property type="project" value="UniProtKB-KW"/>
</dbReference>
<accession>I6QM91</accession>
<evidence type="ECO:0000256" key="7">
    <source>
        <dbReference type="ARBA" id="ARBA00023157"/>
    </source>
</evidence>
<dbReference type="CDD" id="cd02620">
    <property type="entry name" value="Peptidase_C1A_CathepsinB"/>
    <property type="match status" value="1"/>
</dbReference>
<dbReference type="Gene3D" id="3.90.70.10">
    <property type="entry name" value="Cysteine proteinases"/>
    <property type="match status" value="1"/>
</dbReference>
<evidence type="ECO:0000259" key="11">
    <source>
        <dbReference type="SMART" id="SM00645"/>
    </source>
</evidence>
<keyword evidence="5" id="KW-0788">Thiol protease</keyword>
<dbReference type="InterPro" id="IPR013128">
    <property type="entry name" value="Peptidase_C1A"/>
</dbReference>
<evidence type="ECO:0000256" key="8">
    <source>
        <dbReference type="ARBA" id="ARBA00023180"/>
    </source>
</evidence>
<evidence type="ECO:0000256" key="6">
    <source>
        <dbReference type="ARBA" id="ARBA00023145"/>
    </source>
</evidence>
<dbReference type="InterPro" id="IPR025660">
    <property type="entry name" value="Pept_his_AS"/>
</dbReference>
<dbReference type="InterPro" id="IPR000668">
    <property type="entry name" value="Peptidase_C1A_C"/>
</dbReference>
<feature type="domain" description="Peptidase C1A papain C-terminal" evidence="11">
    <location>
        <begin position="95"/>
        <end position="347"/>
    </location>
</feature>
<reference evidence="12" key="1">
    <citation type="submission" date="2012-03" db="EMBL/GenBank/DDBJ databases">
        <title>Cysteine proteases of the bovine lungworm Dictyocaulus viviparus.</title>
        <authorList>
            <person name="Strube C."/>
            <person name="Schnieder T."/>
        </authorList>
    </citation>
    <scope>NUCLEOTIDE SEQUENCE</scope>
    <source>
        <strain evidence="12">HannoverDv2000</strain>
    </source>
</reference>
<keyword evidence="6" id="KW-0865">Zymogen</keyword>
<sequence length="350" mass="39195">MCLIFLNLFCLFVASAAQKRGSIEEFLSRPIPNEAHELTGNALVEYVNKRQQFFQTEISSLTSSDHKARLMSEEYLTQPNLNRNELMTGLLDVEIPENFDAREKWSQCDSIRTIRDQSHCGSCWAVSAAETMSDRTCIHSDGKINVGLSATDILSCCGTTCGRGCRGGYPIEAWRYFMLHGVCTGGHYAEKDVCKPYAFHPCGHHRNEIYYGECPKEIFPTPQCTQSCQAGYASDYEDDKIYGKSAYALPNNEKAIQREIMTNGPVQAAFMVYEDFSRYRSGIYVHTAGRREGGHAVKLIGWGVDDDGNKYWLAANSWNSDWGENGYFRIVRGVDHCGIESAVVAGMPDV</sequence>
<dbReference type="InterPro" id="IPR038765">
    <property type="entry name" value="Papain-like_cys_pep_sf"/>
</dbReference>
<dbReference type="Pfam" id="PF00112">
    <property type="entry name" value="Peptidase_C1"/>
    <property type="match status" value="1"/>
</dbReference>
<evidence type="ECO:0000313" key="12">
    <source>
        <dbReference type="EMBL" id="AFM37364.1"/>
    </source>
</evidence>
<evidence type="ECO:0000256" key="10">
    <source>
        <dbReference type="SAM" id="SignalP"/>
    </source>
</evidence>